<feature type="transmembrane region" description="Helical" evidence="13">
    <location>
        <begin position="290"/>
        <end position="312"/>
    </location>
</feature>
<dbReference type="Proteomes" id="UP001243717">
    <property type="component" value="Unassembled WGS sequence"/>
</dbReference>
<evidence type="ECO:0000256" key="7">
    <source>
        <dbReference type="ARBA" id="ARBA00022692"/>
    </source>
</evidence>
<evidence type="ECO:0000256" key="1">
    <source>
        <dbReference type="ARBA" id="ARBA00000085"/>
    </source>
</evidence>
<dbReference type="Gene3D" id="3.30.565.10">
    <property type="entry name" value="Histidine kinase-like ATPase, C-terminal domain"/>
    <property type="match status" value="1"/>
</dbReference>
<dbReference type="PANTHER" id="PTHR43711">
    <property type="entry name" value="TWO-COMPONENT HISTIDINE KINASE"/>
    <property type="match status" value="1"/>
</dbReference>
<comment type="caution">
    <text evidence="15">The sequence shown here is derived from an EMBL/GenBank/DDBJ whole genome shotgun (WGS) entry which is preliminary data.</text>
</comment>
<evidence type="ECO:0000256" key="10">
    <source>
        <dbReference type="ARBA" id="ARBA00023012"/>
    </source>
</evidence>
<gene>
    <name evidence="15" type="ORF">QEH59_09570</name>
</gene>
<dbReference type="EMBL" id="JARXIC010000013">
    <property type="protein sequence ID" value="MDQ8194674.1"/>
    <property type="molecule type" value="Genomic_DNA"/>
</dbReference>
<dbReference type="SMART" id="SM00387">
    <property type="entry name" value="HATPase_c"/>
    <property type="match status" value="1"/>
</dbReference>
<dbReference type="InterPro" id="IPR050736">
    <property type="entry name" value="Sensor_HK_Regulatory"/>
</dbReference>
<keyword evidence="12" id="KW-0175">Coiled coil</keyword>
<evidence type="ECO:0000256" key="12">
    <source>
        <dbReference type="SAM" id="Coils"/>
    </source>
</evidence>
<evidence type="ECO:0000256" key="4">
    <source>
        <dbReference type="ARBA" id="ARBA00022475"/>
    </source>
</evidence>
<comment type="catalytic activity">
    <reaction evidence="1">
        <text>ATP + protein L-histidine = ADP + protein N-phospho-L-histidine.</text>
        <dbReference type="EC" id="2.7.13.3"/>
    </reaction>
</comment>
<dbReference type="Gene3D" id="3.30.450.20">
    <property type="entry name" value="PAS domain"/>
    <property type="match status" value="1"/>
</dbReference>
<evidence type="ECO:0000256" key="6">
    <source>
        <dbReference type="ARBA" id="ARBA00022679"/>
    </source>
</evidence>
<evidence type="ECO:0000256" key="3">
    <source>
        <dbReference type="ARBA" id="ARBA00012438"/>
    </source>
</evidence>
<keyword evidence="9 13" id="KW-1133">Transmembrane helix</keyword>
<dbReference type="GO" id="GO:0016301">
    <property type="term" value="F:kinase activity"/>
    <property type="evidence" value="ECO:0007669"/>
    <property type="project" value="UniProtKB-KW"/>
</dbReference>
<dbReference type="Pfam" id="PF02518">
    <property type="entry name" value="HATPase_c"/>
    <property type="match status" value="1"/>
</dbReference>
<dbReference type="PROSITE" id="PS50109">
    <property type="entry name" value="HIS_KIN"/>
    <property type="match status" value="1"/>
</dbReference>
<feature type="domain" description="Histidine kinase" evidence="14">
    <location>
        <begin position="367"/>
        <end position="583"/>
    </location>
</feature>
<dbReference type="SUPFAM" id="SSF47384">
    <property type="entry name" value="Homodimeric domain of signal transducing histidine kinase"/>
    <property type="match status" value="1"/>
</dbReference>
<dbReference type="InterPro" id="IPR003661">
    <property type="entry name" value="HisK_dim/P_dom"/>
</dbReference>
<dbReference type="InterPro" id="IPR004358">
    <property type="entry name" value="Sig_transdc_His_kin-like_C"/>
</dbReference>
<accession>A0ABU1AJ65</accession>
<keyword evidence="5" id="KW-0597">Phosphoprotein</keyword>
<sequence>MDTIFSKRFGWAWFVSLLLLTGFMLISISSYWVTRGNIRETIQESTLPLTSDNVYSEIQRDLLRPVFIASLMAHDTFLRDWVIAGELDEDAITRYLHEIKVKYGTVTSFFVSEHTSKYYHSHGLLKYVHPDEPRDVWYYRVRDIEAPYEINVDADLANADEMTIFINYRTFDYKGNFIGATGVGLTVNSVNQLISRYEAKFERQIYFSDSSGKMVLRPMNSPLLKYSNLSEIEGLSEHVPDLLSDKRNRLSYRREGQTRLLHCRYVPELDWYLIVEQSESMMLAPIKEQLLINIILALLVTFIVSYICISAIRRHQSRLERRNLELSRINATNEAQKSELLVTTEELAQANEQLKSLNKEKDEFIGVLAHDLRNPLNSVIGLCDLAEEDFSDFSKDDFVSDIKKSGERMLDLTNRLLDVSRLESFNGQLRTELVCFNSVIKSVVDQFHSQAQKKKISLHLNLAASEELQFDSNRDWLDICISNLVSNAVKYTPQYGQVGIVTRCVDTRVELEISDTGSGISEEDQRKLFGKFVRLSSRPTGNEPSLGLGLYIAKEMCNRLGMQILVRSQLGRGTSFIIVRELG</sequence>
<keyword evidence="7 13" id="KW-0812">Transmembrane</keyword>
<dbReference type="PANTHER" id="PTHR43711:SF1">
    <property type="entry name" value="HISTIDINE KINASE 1"/>
    <property type="match status" value="1"/>
</dbReference>
<evidence type="ECO:0000256" key="5">
    <source>
        <dbReference type="ARBA" id="ARBA00022553"/>
    </source>
</evidence>
<feature type="transmembrane region" description="Helical" evidence="13">
    <location>
        <begin position="12"/>
        <end position="33"/>
    </location>
</feature>
<dbReference type="InterPro" id="IPR036097">
    <property type="entry name" value="HisK_dim/P_sf"/>
</dbReference>
<keyword evidence="4" id="KW-1003">Cell membrane</keyword>
<dbReference type="EC" id="2.7.13.3" evidence="3"/>
<keyword evidence="11 13" id="KW-0472">Membrane</keyword>
<comment type="subcellular location">
    <subcellularLocation>
        <location evidence="2">Cell membrane</location>
        <topology evidence="2">Multi-pass membrane protein</topology>
    </subcellularLocation>
</comment>
<keyword evidence="8 15" id="KW-0418">Kinase</keyword>
<evidence type="ECO:0000256" key="2">
    <source>
        <dbReference type="ARBA" id="ARBA00004651"/>
    </source>
</evidence>
<keyword evidence="6" id="KW-0808">Transferase</keyword>
<dbReference type="Gene3D" id="1.10.287.130">
    <property type="match status" value="1"/>
</dbReference>
<evidence type="ECO:0000256" key="9">
    <source>
        <dbReference type="ARBA" id="ARBA00022989"/>
    </source>
</evidence>
<dbReference type="Pfam" id="PF00512">
    <property type="entry name" value="HisKA"/>
    <property type="match status" value="1"/>
</dbReference>
<evidence type="ECO:0000313" key="15">
    <source>
        <dbReference type="EMBL" id="MDQ8194674.1"/>
    </source>
</evidence>
<evidence type="ECO:0000256" key="8">
    <source>
        <dbReference type="ARBA" id="ARBA00022777"/>
    </source>
</evidence>
<dbReference type="SUPFAM" id="SSF55874">
    <property type="entry name" value="ATPase domain of HSP90 chaperone/DNA topoisomerase II/histidine kinase"/>
    <property type="match status" value="1"/>
</dbReference>
<dbReference type="PRINTS" id="PR00344">
    <property type="entry name" value="BCTRLSENSOR"/>
</dbReference>
<evidence type="ECO:0000256" key="11">
    <source>
        <dbReference type="ARBA" id="ARBA00023136"/>
    </source>
</evidence>
<dbReference type="InterPro" id="IPR033479">
    <property type="entry name" value="dCache_1"/>
</dbReference>
<name>A0ABU1AJ65_9BACT</name>
<protein>
    <recommendedName>
        <fullName evidence="3">histidine kinase</fullName>
        <ecNumber evidence="3">2.7.13.3</ecNumber>
    </recommendedName>
</protein>
<keyword evidence="10" id="KW-0902">Two-component regulatory system</keyword>
<feature type="coiled-coil region" evidence="12">
    <location>
        <begin position="333"/>
        <end position="367"/>
    </location>
</feature>
<reference evidence="15 16" key="1">
    <citation type="submission" date="2023-04" db="EMBL/GenBank/DDBJ databases">
        <title>A novel bacteria isolated from coastal sediment.</title>
        <authorList>
            <person name="Liu X.-J."/>
            <person name="Du Z.-J."/>
        </authorList>
    </citation>
    <scope>NUCLEOTIDE SEQUENCE [LARGE SCALE GENOMIC DNA]</scope>
    <source>
        <strain evidence="15 16">SDUM461004</strain>
    </source>
</reference>
<dbReference type="InterPro" id="IPR036890">
    <property type="entry name" value="HATPase_C_sf"/>
</dbReference>
<dbReference type="SMART" id="SM00388">
    <property type="entry name" value="HisKA"/>
    <property type="match status" value="1"/>
</dbReference>
<evidence type="ECO:0000256" key="13">
    <source>
        <dbReference type="SAM" id="Phobius"/>
    </source>
</evidence>
<evidence type="ECO:0000313" key="16">
    <source>
        <dbReference type="Proteomes" id="UP001243717"/>
    </source>
</evidence>
<keyword evidence="16" id="KW-1185">Reference proteome</keyword>
<dbReference type="CDD" id="cd00082">
    <property type="entry name" value="HisKA"/>
    <property type="match status" value="1"/>
</dbReference>
<dbReference type="InterPro" id="IPR003594">
    <property type="entry name" value="HATPase_dom"/>
</dbReference>
<dbReference type="Pfam" id="PF02743">
    <property type="entry name" value="dCache_1"/>
    <property type="match status" value="1"/>
</dbReference>
<evidence type="ECO:0000259" key="14">
    <source>
        <dbReference type="PROSITE" id="PS50109"/>
    </source>
</evidence>
<organism evidence="15 16">
    <name type="scientific">Thalassobacterium sedimentorum</name>
    <dbReference type="NCBI Taxonomy" id="3041258"/>
    <lineage>
        <taxon>Bacteria</taxon>
        <taxon>Pseudomonadati</taxon>
        <taxon>Verrucomicrobiota</taxon>
        <taxon>Opitutia</taxon>
        <taxon>Puniceicoccales</taxon>
        <taxon>Coraliomargaritaceae</taxon>
        <taxon>Thalassobacterium</taxon>
    </lineage>
</organism>
<dbReference type="InterPro" id="IPR005467">
    <property type="entry name" value="His_kinase_dom"/>
</dbReference>
<proteinExistence type="predicted"/>